<dbReference type="STRING" id="327505.A0A2H3GX28"/>
<proteinExistence type="predicted"/>
<dbReference type="InterPro" id="IPR050987">
    <property type="entry name" value="AtrR-like"/>
</dbReference>
<dbReference type="InterPro" id="IPR007219">
    <property type="entry name" value="XnlR_reg_dom"/>
</dbReference>
<keyword evidence="2" id="KW-0539">Nucleus</keyword>
<dbReference type="SMART" id="SM00066">
    <property type="entry name" value="GAL4"/>
    <property type="match status" value="1"/>
</dbReference>
<dbReference type="GO" id="GO:0008270">
    <property type="term" value="F:zinc ion binding"/>
    <property type="evidence" value="ECO:0007669"/>
    <property type="project" value="InterPro"/>
</dbReference>
<organism evidence="6 7">
    <name type="scientific">Fusarium oxysporum f. sp. radicis-cucumerinum</name>
    <dbReference type="NCBI Taxonomy" id="327505"/>
    <lineage>
        <taxon>Eukaryota</taxon>
        <taxon>Fungi</taxon>
        <taxon>Dikarya</taxon>
        <taxon>Ascomycota</taxon>
        <taxon>Pezizomycotina</taxon>
        <taxon>Sordariomycetes</taxon>
        <taxon>Hypocreomycetidae</taxon>
        <taxon>Hypocreales</taxon>
        <taxon>Nectriaceae</taxon>
        <taxon>Fusarium</taxon>
        <taxon>Fusarium oxysporum species complex</taxon>
    </lineage>
</organism>
<dbReference type="SMART" id="SM00906">
    <property type="entry name" value="Fungal_trans"/>
    <property type="match status" value="2"/>
</dbReference>
<dbReference type="PROSITE" id="PS50048">
    <property type="entry name" value="ZN2_CY6_FUNGAL_2"/>
    <property type="match status" value="1"/>
</dbReference>
<feature type="domain" description="Zn(2)-C6 fungal-type" evidence="5">
    <location>
        <begin position="14"/>
        <end position="41"/>
    </location>
</feature>
<dbReference type="Pfam" id="PF04082">
    <property type="entry name" value="Fungal_trans"/>
    <property type="match status" value="2"/>
</dbReference>
<evidence type="ECO:0000256" key="3">
    <source>
        <dbReference type="SAM" id="MobiDB-lite"/>
    </source>
</evidence>
<feature type="compositionally biased region" description="Low complexity" evidence="3">
    <location>
        <begin position="559"/>
        <end position="587"/>
    </location>
</feature>
<name>A0A2H3GX28_FUSOX</name>
<sequence length="1146" mass="128553">MSASLRKRQKVSSACERCRKRKLGCDSERPCVHCIRAGAQCIPRDLASGDITVSSSDQTNYRSRYVGASGSPILPESSIVDLSTLMIRGNGSNQDLRHDTSSLPGGTKLPNANTTLSAKHWRNVVGVELPADHIVEHLVDSFFCSVNWFMMVFHEETFRRRYAEMLQQTQIKYQDTTFYWTWLLVVALGAHYAALKDPDNQMSSQYRQLSRDLITVIETKFLQIVGCQTVETVQICILLGSFIFYTRPTTGLGICGMGVKIAQVIGLHRESFWKEASQLAREVKRRTWWTLEVFDKYAAVAFGRPCIIDDSDCQVEMISDIDIDGQTHVPARPLILYHQHKFRLYRIMGAFLGRKRQSNRFESIETIHHRMLQWRHELPDVLTLSGQAQSMDPSVVKPTEIHALSLQLTYDNLQIILHRTAVFSNIDDISMSPKNITSLQQIFTSAMDTSELSQHPQILDACRRTHADAHVGMTMFTAGVVLCAICLSQPLTEMGSRAKTGVMHITRMCRETTAGLYSGQLISEQSLGIIDSLVEVMLRQETDLITGRTSYPGLHTAPTNRGTVSSNRSSSAASRTIAPTPSTTITGRSESRGERALEPIQEVFRQHIPTPTTAGDILPQNAVSSNHETDGDQGTVAAQQSPTFVQELANLKDALQDQETSGLGKGNVRSGQLEQAHVPDVKIPPPTSVMQLLQLMADERHTNLVLFNFWGVQNLENFRHLCKSTYFNTEPLTLTEKTSFNGTVSLILREIGTEDRPNIEPGVLSRLQDLCGKNFWEGVETYQVMSIATEEHVHILFLAVVLVSSMRTLPLQWSLTTAAAGHCLTLGYHREKRLLQLPSPKAETARRTFWHIYMADKNLSQRLGRAPTIQDWDVDAKPCAISSDNKQAPWDLALTSLIEMSRIQGQIYERLYSPLAKARGMEERLVESNKLDSDLRRWYSDWAQIDSSAAYGRDRFDMTFSPVNIMYHSLLTLIHWNVNYTESARDISGACYEAAHGMLRAHLTHYPQLTASGHKASAIYAIWVLHATSFTPYVAIFLHCVANLDCDDLKLLQDVLHTLENIGLDLQFSQKLFKLCKALCRIAEAFLEHQVPLTNIVTDASNTAHSLPQGPLPDTWSWLGSQITDPNAVGDFDLDNLDETFFGHGF</sequence>
<dbReference type="GO" id="GO:0006351">
    <property type="term" value="P:DNA-templated transcription"/>
    <property type="evidence" value="ECO:0007669"/>
    <property type="project" value="InterPro"/>
</dbReference>
<evidence type="ECO:0000256" key="1">
    <source>
        <dbReference type="ARBA" id="ARBA00022723"/>
    </source>
</evidence>
<dbReference type="GO" id="GO:0000981">
    <property type="term" value="F:DNA-binding transcription factor activity, RNA polymerase II-specific"/>
    <property type="evidence" value="ECO:0007669"/>
    <property type="project" value="InterPro"/>
</dbReference>
<keyword evidence="4" id="KW-1133">Transmembrane helix</keyword>
<dbReference type="InterPro" id="IPR001138">
    <property type="entry name" value="Zn2Cys6_DnaBD"/>
</dbReference>
<feature type="region of interest" description="Disordered" evidence="3">
    <location>
        <begin position="549"/>
        <end position="593"/>
    </location>
</feature>
<dbReference type="Proteomes" id="UP000219602">
    <property type="component" value="Chromosome 7"/>
</dbReference>
<feature type="transmembrane region" description="Helical" evidence="4">
    <location>
        <begin position="177"/>
        <end position="195"/>
    </location>
</feature>
<reference evidence="6 7" key="1">
    <citation type="journal article" date="2016" name="Environ. Microbiol.">
        <title>Effector profiles distinguish formae speciales of Fusarium oxysporum.</title>
        <authorList>
            <person name="van Dam P."/>
            <person name="Fokkens L."/>
            <person name="Schmidt S.M."/>
            <person name="Linmans J.H."/>
            <person name="Kistler H.C."/>
            <person name="Ma L.J."/>
            <person name="Rep M."/>
        </authorList>
    </citation>
    <scope>NUCLEOTIDE SEQUENCE [LARGE SCALE GENOMIC DNA]</scope>
    <source>
        <strain evidence="6 7">Forc016</strain>
    </source>
</reference>
<evidence type="ECO:0000313" key="7">
    <source>
        <dbReference type="Proteomes" id="UP000219602"/>
    </source>
</evidence>
<dbReference type="CDD" id="cd00067">
    <property type="entry name" value="GAL4"/>
    <property type="match status" value="1"/>
</dbReference>
<gene>
    <name evidence="6" type="ORF">AU210_007303</name>
</gene>
<keyword evidence="4" id="KW-0812">Transmembrane</keyword>
<dbReference type="InterPro" id="IPR036864">
    <property type="entry name" value="Zn2-C6_fun-type_DNA-bd_sf"/>
</dbReference>
<dbReference type="Gene3D" id="4.10.240.10">
    <property type="entry name" value="Zn(2)-C6 fungal-type DNA-binding domain"/>
    <property type="match status" value="1"/>
</dbReference>
<evidence type="ECO:0000259" key="5">
    <source>
        <dbReference type="PROSITE" id="PS50048"/>
    </source>
</evidence>
<accession>A0A2H3GX28</accession>
<dbReference type="AlphaFoldDB" id="A0A2H3GX28"/>
<dbReference type="EMBL" id="MABQ02000005">
    <property type="protein sequence ID" value="PCD34706.1"/>
    <property type="molecule type" value="Genomic_DNA"/>
</dbReference>
<keyword evidence="1" id="KW-0479">Metal-binding</keyword>
<keyword evidence="4" id="KW-0472">Membrane</keyword>
<dbReference type="PROSITE" id="PS00463">
    <property type="entry name" value="ZN2_CY6_FUNGAL_1"/>
    <property type="match status" value="1"/>
</dbReference>
<comment type="caution">
    <text evidence="6">The sequence shown here is derived from an EMBL/GenBank/DDBJ whole genome shotgun (WGS) entry which is preliminary data.</text>
</comment>
<evidence type="ECO:0000256" key="4">
    <source>
        <dbReference type="SAM" id="Phobius"/>
    </source>
</evidence>
<evidence type="ECO:0000256" key="2">
    <source>
        <dbReference type="ARBA" id="ARBA00023242"/>
    </source>
</evidence>
<protein>
    <recommendedName>
        <fullName evidence="5">Zn(2)-C6 fungal-type domain-containing protein</fullName>
    </recommendedName>
</protein>
<dbReference type="PANTHER" id="PTHR46910:SF17">
    <property type="entry name" value="SCFA-RELATED"/>
    <property type="match status" value="1"/>
</dbReference>
<dbReference type="Pfam" id="PF00172">
    <property type="entry name" value="Zn_clus"/>
    <property type="match status" value="1"/>
</dbReference>
<dbReference type="SUPFAM" id="SSF57701">
    <property type="entry name" value="Zn2/Cys6 DNA-binding domain"/>
    <property type="match status" value="1"/>
</dbReference>
<reference evidence="6 7" key="2">
    <citation type="journal article" date="2017" name="Sci. Rep.">
        <title>A mobile pathogenicity chromosome in Fusarium oxysporum for infection of multiple cucurbit species.</title>
        <authorList>
            <person name="van Dam P."/>
            <person name="Fokkens L."/>
            <person name="Ayukawa Y."/>
            <person name="van der Gragt M."/>
            <person name="Ter Horst A."/>
            <person name="Brankovics B."/>
            <person name="Houterman P.M."/>
            <person name="Arie T."/>
            <person name="Rep M."/>
        </authorList>
    </citation>
    <scope>NUCLEOTIDE SEQUENCE [LARGE SCALE GENOMIC DNA]</scope>
    <source>
        <strain evidence="6 7">Forc016</strain>
    </source>
</reference>
<evidence type="ECO:0000313" key="6">
    <source>
        <dbReference type="EMBL" id="PCD34706.1"/>
    </source>
</evidence>
<dbReference type="GO" id="GO:0003677">
    <property type="term" value="F:DNA binding"/>
    <property type="evidence" value="ECO:0007669"/>
    <property type="project" value="InterPro"/>
</dbReference>
<dbReference type="PANTHER" id="PTHR46910">
    <property type="entry name" value="TRANSCRIPTION FACTOR PDR1"/>
    <property type="match status" value="1"/>
</dbReference>
<dbReference type="CDD" id="cd12148">
    <property type="entry name" value="fungal_TF_MHR"/>
    <property type="match status" value="2"/>
</dbReference>